<dbReference type="PANTHER" id="PTHR10353:SF36">
    <property type="entry name" value="LP05116P"/>
    <property type="match status" value="1"/>
</dbReference>
<keyword evidence="3" id="KW-0136">Cellulose degradation</keyword>
<dbReference type="EMBL" id="WKJD01000021">
    <property type="protein sequence ID" value="MRX45242.1"/>
    <property type="molecule type" value="Genomic_DNA"/>
</dbReference>
<dbReference type="GO" id="GO:0030245">
    <property type="term" value="P:cellulose catabolic process"/>
    <property type="evidence" value="ECO:0007669"/>
    <property type="project" value="UniProtKB-KW"/>
</dbReference>
<evidence type="ECO:0000256" key="6">
    <source>
        <dbReference type="ARBA" id="ARBA00023326"/>
    </source>
</evidence>
<dbReference type="AlphaFoldDB" id="A0A6L5R5G5"/>
<dbReference type="InterPro" id="IPR017853">
    <property type="entry name" value="GH"/>
</dbReference>
<dbReference type="Pfam" id="PF00232">
    <property type="entry name" value="Glyco_hydro_1"/>
    <property type="match status" value="1"/>
</dbReference>
<feature type="active site" description="Nucleophile" evidence="7">
    <location>
        <position position="359"/>
    </location>
</feature>
<evidence type="ECO:0000313" key="10">
    <source>
        <dbReference type="EMBL" id="MRX45242.1"/>
    </source>
</evidence>
<comment type="catalytic activity">
    <reaction evidence="9">
        <text>Hydrolysis of terminal, non-reducing beta-D-glucosyl residues with release of beta-D-glucose.</text>
        <dbReference type="EC" id="3.2.1.21"/>
    </reaction>
</comment>
<feature type="binding site" evidence="8">
    <location>
        <position position="292"/>
    </location>
    <ligand>
        <name>substrate</name>
    </ligand>
</feature>
<name>A0A6L5R5G5_9MICO</name>
<dbReference type="RefSeq" id="WP_154347801.1">
    <property type="nucleotide sequence ID" value="NZ_WKJD01000021.1"/>
</dbReference>
<feature type="binding site" evidence="8">
    <location>
        <position position="118"/>
    </location>
    <ligand>
        <name>substrate</name>
    </ligand>
</feature>
<evidence type="ECO:0000256" key="7">
    <source>
        <dbReference type="PIRSR" id="PIRSR617736-1"/>
    </source>
</evidence>
<keyword evidence="5 9" id="KW-0326">Glycosidase</keyword>
<dbReference type="NCBIfam" id="TIGR03356">
    <property type="entry name" value="BGL"/>
    <property type="match status" value="1"/>
</dbReference>
<feature type="binding site" evidence="8">
    <location>
        <begin position="413"/>
        <end position="414"/>
    </location>
    <ligand>
        <name>substrate</name>
    </ligand>
</feature>
<evidence type="ECO:0000256" key="3">
    <source>
        <dbReference type="ARBA" id="ARBA00023001"/>
    </source>
</evidence>
<sequence>MQLPTQLTLGVATAAYQIEGAVDEDGRGRSIWDVYSHTPGRIKDGTNADLALDHYHRLEADLDLIQELGVQAYRFSIAWPRVVPGGIGVVNQAGIDFYSRLVDGLLARGIEPMATLYHWDLPQPLEESGGWPARETAVAFGEYAATIGTALGDRVNTWTTFNEPWGSAYLGYASGAHAPGRQNAADAFRAVHHLNLAHGLGVRALRDVVRADAVLSTTLNLHTFRPAGPTGEEARDRLEAIANEAFLAPMFDGRLSKRLVELTQSITDWGFVDDGDLAEISRPIDALGINYYYTNSVRMRSPGDTTSPGLQWPAAEGVEILPKQGPLTEMGWNIDPAGLTELLLALHLRTDGLPLMITENGAAFPDAVDGDERVRDVDRIDYLREHLEAATVAIEAGVDVRAFIVWTLIDNFEWSLGFAKRFGLYRVETGSLRRIPKDSAVWFRDVIAARDTAVPAPA</sequence>
<dbReference type="GO" id="GO:0008422">
    <property type="term" value="F:beta-glucosidase activity"/>
    <property type="evidence" value="ECO:0007669"/>
    <property type="project" value="UniProtKB-EC"/>
</dbReference>
<feature type="active site" description="Proton donor" evidence="7">
    <location>
        <position position="163"/>
    </location>
</feature>
<dbReference type="PANTHER" id="PTHR10353">
    <property type="entry name" value="GLYCOSYL HYDROLASE"/>
    <property type="match status" value="1"/>
</dbReference>
<feature type="binding site" evidence="8">
    <location>
        <position position="17"/>
    </location>
    <ligand>
        <name>substrate</name>
    </ligand>
</feature>
<comment type="caution">
    <text evidence="10">The sequence shown here is derived from an EMBL/GenBank/DDBJ whole genome shotgun (WGS) entry which is preliminary data.</text>
</comment>
<keyword evidence="6" id="KW-0624">Polysaccharide degradation</keyword>
<protein>
    <recommendedName>
        <fullName evidence="9">Beta-glucosidase</fullName>
        <ecNumber evidence="9">3.2.1.21</ecNumber>
    </recommendedName>
</protein>
<dbReference type="PRINTS" id="PR00131">
    <property type="entry name" value="GLHYDRLASE1"/>
</dbReference>
<keyword evidence="11" id="KW-1185">Reference proteome</keyword>
<evidence type="ECO:0000256" key="5">
    <source>
        <dbReference type="ARBA" id="ARBA00023295"/>
    </source>
</evidence>
<evidence type="ECO:0000256" key="9">
    <source>
        <dbReference type="RuleBase" id="RU361175"/>
    </source>
</evidence>
<dbReference type="Gene3D" id="3.20.20.80">
    <property type="entry name" value="Glycosidases"/>
    <property type="match status" value="1"/>
</dbReference>
<reference evidence="10 11" key="1">
    <citation type="submission" date="2019-11" db="EMBL/GenBank/DDBJ databases">
        <title>Agromyces kandeliae sp. nov., isolated from mangrove soil.</title>
        <authorList>
            <person name="Wang R."/>
        </authorList>
    </citation>
    <scope>NUCLEOTIDE SEQUENCE [LARGE SCALE GENOMIC DNA]</scope>
    <source>
        <strain evidence="10 11">Q22</strain>
    </source>
</reference>
<evidence type="ECO:0000256" key="8">
    <source>
        <dbReference type="PIRSR" id="PIRSR617736-2"/>
    </source>
</evidence>
<proteinExistence type="inferred from homology"/>
<keyword evidence="2 9" id="KW-0378">Hydrolase</keyword>
<feature type="binding site" evidence="8">
    <location>
        <position position="162"/>
    </location>
    <ligand>
        <name>substrate</name>
    </ligand>
</feature>
<evidence type="ECO:0000313" key="11">
    <source>
        <dbReference type="Proteomes" id="UP000476511"/>
    </source>
</evidence>
<dbReference type="InterPro" id="IPR017736">
    <property type="entry name" value="Glyco_hydro_1_beta-glucosidase"/>
</dbReference>
<accession>A0A6L5R5G5</accession>
<dbReference type="EC" id="3.2.1.21" evidence="9"/>
<dbReference type="GO" id="GO:0005829">
    <property type="term" value="C:cytosol"/>
    <property type="evidence" value="ECO:0007669"/>
    <property type="project" value="TreeGrafter"/>
</dbReference>
<gene>
    <name evidence="10" type="ORF">GJR97_16130</name>
</gene>
<dbReference type="InterPro" id="IPR001360">
    <property type="entry name" value="Glyco_hydro_1"/>
</dbReference>
<comment type="similarity">
    <text evidence="1 9">Belongs to the glycosyl hydrolase 1 family.</text>
</comment>
<organism evidence="10 11">
    <name type="scientific">Agromyces kandeliae</name>
    <dbReference type="NCBI Taxonomy" id="2666141"/>
    <lineage>
        <taxon>Bacteria</taxon>
        <taxon>Bacillati</taxon>
        <taxon>Actinomycetota</taxon>
        <taxon>Actinomycetes</taxon>
        <taxon>Micrococcales</taxon>
        <taxon>Microbacteriaceae</taxon>
        <taxon>Agromyces</taxon>
    </lineage>
</organism>
<evidence type="ECO:0000256" key="2">
    <source>
        <dbReference type="ARBA" id="ARBA00022801"/>
    </source>
</evidence>
<dbReference type="SUPFAM" id="SSF51445">
    <property type="entry name" value="(Trans)glycosidases"/>
    <property type="match status" value="1"/>
</dbReference>
<dbReference type="Proteomes" id="UP000476511">
    <property type="component" value="Unassembled WGS sequence"/>
</dbReference>
<feature type="binding site" evidence="8">
    <location>
        <position position="406"/>
    </location>
    <ligand>
        <name>substrate</name>
    </ligand>
</feature>
<evidence type="ECO:0000256" key="1">
    <source>
        <dbReference type="ARBA" id="ARBA00010838"/>
    </source>
</evidence>
<evidence type="ECO:0000256" key="4">
    <source>
        <dbReference type="ARBA" id="ARBA00023277"/>
    </source>
</evidence>
<keyword evidence="4" id="KW-0119">Carbohydrate metabolism</keyword>
<dbReference type="FunFam" id="3.20.20.80:FF:000004">
    <property type="entry name" value="Beta-glucosidase 6-phospho-beta-glucosidase"/>
    <property type="match status" value="1"/>
</dbReference>